<dbReference type="EMBL" id="BAAAEW010000011">
    <property type="protein sequence ID" value="GAA0750729.1"/>
    <property type="molecule type" value="Genomic_DNA"/>
</dbReference>
<organism evidence="2 3">
    <name type="scientific">Ideonella azotifigens</name>
    <dbReference type="NCBI Taxonomy" id="513160"/>
    <lineage>
        <taxon>Bacteria</taxon>
        <taxon>Pseudomonadati</taxon>
        <taxon>Pseudomonadota</taxon>
        <taxon>Betaproteobacteria</taxon>
        <taxon>Burkholderiales</taxon>
        <taxon>Sphaerotilaceae</taxon>
        <taxon>Ideonella</taxon>
    </lineage>
</organism>
<evidence type="ECO:0000313" key="2">
    <source>
        <dbReference type="EMBL" id="GAA0750729.1"/>
    </source>
</evidence>
<comment type="caution">
    <text evidence="2">The sequence shown here is derived from an EMBL/GenBank/DDBJ whole genome shotgun (WGS) entry which is preliminary data.</text>
</comment>
<accession>A0ABN1JZY5</accession>
<dbReference type="Proteomes" id="UP001500279">
    <property type="component" value="Unassembled WGS sequence"/>
</dbReference>
<evidence type="ECO:0000256" key="1">
    <source>
        <dbReference type="SAM" id="Phobius"/>
    </source>
</evidence>
<protein>
    <submittedName>
        <fullName evidence="2">Uncharacterized protein</fullName>
    </submittedName>
</protein>
<gene>
    <name evidence="2" type="ORF">GCM10009107_22880</name>
</gene>
<keyword evidence="3" id="KW-1185">Reference proteome</keyword>
<sequence>MLRSLKIICGLLALGLWCCSFFVWQRYASTGAASPPPGEPSYPLNTHGAVVYLTAGEHLLLYGLITAGAVLFVLAAGLYFFGDRK</sequence>
<keyword evidence="1" id="KW-0472">Membrane</keyword>
<reference evidence="2 3" key="1">
    <citation type="journal article" date="2019" name="Int. J. Syst. Evol. Microbiol.">
        <title>The Global Catalogue of Microorganisms (GCM) 10K type strain sequencing project: providing services to taxonomists for standard genome sequencing and annotation.</title>
        <authorList>
            <consortium name="The Broad Institute Genomics Platform"/>
            <consortium name="The Broad Institute Genome Sequencing Center for Infectious Disease"/>
            <person name="Wu L."/>
            <person name="Ma J."/>
        </authorList>
    </citation>
    <scope>NUCLEOTIDE SEQUENCE [LARGE SCALE GENOMIC DNA]</scope>
    <source>
        <strain evidence="2 3">JCM 15503</strain>
    </source>
</reference>
<keyword evidence="1" id="KW-0812">Transmembrane</keyword>
<evidence type="ECO:0000313" key="3">
    <source>
        <dbReference type="Proteomes" id="UP001500279"/>
    </source>
</evidence>
<dbReference type="RefSeq" id="WP_141290265.1">
    <property type="nucleotide sequence ID" value="NZ_BAAAEW010000011.1"/>
</dbReference>
<proteinExistence type="predicted"/>
<name>A0ABN1JZY5_9BURK</name>
<keyword evidence="1" id="KW-1133">Transmembrane helix</keyword>
<feature type="transmembrane region" description="Helical" evidence="1">
    <location>
        <begin position="59"/>
        <end position="81"/>
    </location>
</feature>